<comment type="similarity">
    <text evidence="2">Belongs to the phospholipase D family.</text>
</comment>
<dbReference type="Proteomes" id="UP000344571">
    <property type="component" value="Chromosome"/>
</dbReference>
<dbReference type="GO" id="GO:0016891">
    <property type="term" value="F:RNA endonuclease activity producing 5'-phosphomonoesters, hydrolytic mechanism"/>
    <property type="evidence" value="ECO:0007669"/>
    <property type="project" value="TreeGrafter"/>
</dbReference>
<dbReference type="GO" id="GO:0016042">
    <property type="term" value="P:lipid catabolic process"/>
    <property type="evidence" value="ECO:0007669"/>
    <property type="project" value="UniProtKB-KW"/>
</dbReference>
<comment type="catalytic activity">
    <reaction evidence="1">
        <text>a 1,2-diacyl-sn-glycero-3-phosphocholine + H2O = a 1,2-diacyl-sn-glycero-3-phosphate + choline + H(+)</text>
        <dbReference type="Rhea" id="RHEA:14445"/>
        <dbReference type="ChEBI" id="CHEBI:15354"/>
        <dbReference type="ChEBI" id="CHEBI:15377"/>
        <dbReference type="ChEBI" id="CHEBI:15378"/>
        <dbReference type="ChEBI" id="CHEBI:57643"/>
        <dbReference type="ChEBI" id="CHEBI:58608"/>
        <dbReference type="EC" id="3.1.4.4"/>
    </reaction>
</comment>
<dbReference type="RefSeq" id="WP_096346337.1">
    <property type="nucleotide sequence ID" value="NZ_CP033116.1"/>
</dbReference>
<evidence type="ECO:0000313" key="11">
    <source>
        <dbReference type="Proteomes" id="UP000344571"/>
    </source>
</evidence>
<feature type="domain" description="Phospholipase D-like" evidence="7">
    <location>
        <begin position="313"/>
        <end position="454"/>
    </location>
</feature>
<dbReference type="SUPFAM" id="SSF56024">
    <property type="entry name" value="Phospholipase D/nuclease"/>
    <property type="match status" value="2"/>
</dbReference>
<evidence type="ECO:0000256" key="1">
    <source>
        <dbReference type="ARBA" id="ARBA00000798"/>
    </source>
</evidence>
<evidence type="ECO:0000256" key="5">
    <source>
        <dbReference type="ARBA" id="ARBA00022963"/>
    </source>
</evidence>
<evidence type="ECO:0000256" key="2">
    <source>
        <dbReference type="ARBA" id="ARBA00008664"/>
    </source>
</evidence>
<dbReference type="EMBL" id="CP033116">
    <property type="protein sequence ID" value="QFY54919.1"/>
    <property type="molecule type" value="Genomic_DNA"/>
</dbReference>
<dbReference type="EC" id="3.1.4.4" evidence="3"/>
<evidence type="ECO:0000259" key="7">
    <source>
        <dbReference type="Pfam" id="PF13091"/>
    </source>
</evidence>
<evidence type="ECO:0000313" key="10">
    <source>
        <dbReference type="Proteomes" id="UP000243750"/>
    </source>
</evidence>
<name>A0AA91U367_9GAMM</name>
<dbReference type="Pfam" id="PF13091">
    <property type="entry name" value="PLDc_2"/>
    <property type="match status" value="1"/>
</dbReference>
<keyword evidence="6" id="KW-0443">Lipid metabolism</keyword>
<evidence type="ECO:0000256" key="6">
    <source>
        <dbReference type="ARBA" id="ARBA00023098"/>
    </source>
</evidence>
<protein>
    <recommendedName>
        <fullName evidence="3">phospholipase D</fullName>
        <ecNumber evidence="3">3.1.4.4</ecNumber>
    </recommendedName>
</protein>
<dbReference type="Gene3D" id="3.30.870.10">
    <property type="entry name" value="Endonuclease Chain A"/>
    <property type="match status" value="2"/>
</dbReference>
<reference evidence="8 10" key="1">
    <citation type="submission" date="2017-09" db="EMBL/GenBank/DDBJ databases">
        <title>Bacterial and phytoplankton interrelationship in Kongsfjorden, an Arctic fjord.</title>
        <authorList>
            <person name="Sinha R."/>
            <person name="Krishnan K."/>
        </authorList>
    </citation>
    <scope>NUCLEOTIDE SEQUENCE [LARGE SCALE GENOMIC DNA]</scope>
    <source>
        <strain evidence="8 10">58</strain>
    </source>
</reference>
<dbReference type="Proteomes" id="UP000243750">
    <property type="component" value="Unassembled WGS sequence"/>
</dbReference>
<evidence type="ECO:0000256" key="3">
    <source>
        <dbReference type="ARBA" id="ARBA00012027"/>
    </source>
</evidence>
<sequence length="491" mass="54723">MPFSFSSSPVSSQRKTSLSHPLRWVTLLALFSCLLASGCQALRPLPESLSIAPPLRDLQQAELLIDQTYVTSSGERVSEQQVFDEVLRLIAQARKLVLVDMFLFNDFAGKDSYRPLSAELTTALVQAREQYPQMPVVLITDPFNTLYGGIRNGHLEQLQAAGVSVVMTDLSQLPASNPAWTGIWTLCCSYLGNSAEGGWLPNPVGEGKVTLRSYLHLINFRANHRKTLVVDEGDNWTGLVTSGNPHDASSRHSNNALRFSGAAALDLLASEIAVLRFSSEIDTSDWPAAPAPTATTDSQLQVLTEAAIRDALLRVVDSAQPGDELDLEVFYFSHRPLIEALIRAQQRGVQLRVLMDANRDAFGREKNGVPNRQVAWDLHEAGIDVRWCATQGEQCHRKWLRLDRADGRSELITGSANFTRRNLDDLNLETSVRLLAPAQQQVMQAAREQFERSWSNPNGEQHSLPYAKFADHSRWRYGLYRFMEFSGVSTF</sequence>
<dbReference type="EMBL" id="NWMT01000093">
    <property type="protein sequence ID" value="PCC99643.1"/>
    <property type="molecule type" value="Genomic_DNA"/>
</dbReference>
<reference evidence="9 11" key="2">
    <citation type="submission" date="2018-10" db="EMBL/GenBank/DDBJ databases">
        <title>Complete genome sequence of Pseudomonas pelagia strain Kongs-67.</title>
        <authorList>
            <person name="Sinha R.K."/>
            <person name="Krishnan K."/>
        </authorList>
    </citation>
    <scope>NUCLEOTIDE SEQUENCE [LARGE SCALE GENOMIC DNA]</scope>
    <source>
        <strain evidence="9 11">Kongs-67</strain>
    </source>
</reference>
<keyword evidence="11" id="KW-1185">Reference proteome</keyword>
<keyword evidence="5" id="KW-0442">Lipid degradation</keyword>
<gene>
    <name evidence="8" type="ORF">CO192_09320</name>
    <name evidence="9" type="ORF">EAO82_00065</name>
</gene>
<evidence type="ECO:0000313" key="9">
    <source>
        <dbReference type="EMBL" id="QFY54919.1"/>
    </source>
</evidence>
<dbReference type="CDD" id="cd09129">
    <property type="entry name" value="PLDc_unchar2_1"/>
    <property type="match status" value="1"/>
</dbReference>
<dbReference type="InterPro" id="IPR025202">
    <property type="entry name" value="PLD-like_dom"/>
</dbReference>
<keyword evidence="4" id="KW-0378">Hydrolase</keyword>
<organism evidence="8 10">
    <name type="scientific">Halopseudomonas pelagia</name>
    <dbReference type="NCBI Taxonomy" id="553151"/>
    <lineage>
        <taxon>Bacteria</taxon>
        <taxon>Pseudomonadati</taxon>
        <taxon>Pseudomonadota</taxon>
        <taxon>Gammaproteobacteria</taxon>
        <taxon>Pseudomonadales</taxon>
        <taxon>Pseudomonadaceae</taxon>
        <taxon>Halopseudomonas</taxon>
    </lineage>
</organism>
<dbReference type="AlphaFoldDB" id="A0AA91U367"/>
<dbReference type="PANTHER" id="PTHR43856:SF1">
    <property type="entry name" value="MITOCHONDRIAL CARDIOLIPIN HYDROLASE"/>
    <property type="match status" value="1"/>
</dbReference>
<dbReference type="InterPro" id="IPR051406">
    <property type="entry name" value="PLD_domain"/>
</dbReference>
<evidence type="ECO:0000313" key="8">
    <source>
        <dbReference type="EMBL" id="PCC99643.1"/>
    </source>
</evidence>
<accession>A0AA91U367</accession>
<evidence type="ECO:0000256" key="4">
    <source>
        <dbReference type="ARBA" id="ARBA00022801"/>
    </source>
</evidence>
<dbReference type="PANTHER" id="PTHR43856">
    <property type="entry name" value="CARDIOLIPIN HYDROLASE"/>
    <property type="match status" value="1"/>
</dbReference>
<dbReference type="GO" id="GO:0004630">
    <property type="term" value="F:phospholipase D activity"/>
    <property type="evidence" value="ECO:0007669"/>
    <property type="project" value="UniProtKB-EC"/>
</dbReference>
<proteinExistence type="inferred from homology"/>